<dbReference type="Gene3D" id="1.10.287.3510">
    <property type="match status" value="1"/>
</dbReference>
<evidence type="ECO:0000256" key="10">
    <source>
        <dbReference type="HAMAP-Rule" id="MF_01456"/>
    </source>
</evidence>
<keyword evidence="8 10" id="KW-1133">Transmembrane helix</keyword>
<evidence type="ECO:0000256" key="6">
    <source>
        <dbReference type="ARBA" id="ARBA00022719"/>
    </source>
</evidence>
<keyword evidence="4 10" id="KW-0813">Transport</keyword>
<dbReference type="Pfam" id="PF00420">
    <property type="entry name" value="Oxidored_q2"/>
    <property type="match status" value="1"/>
</dbReference>
<feature type="transmembrane region" description="Helical" evidence="10">
    <location>
        <begin position="6"/>
        <end position="25"/>
    </location>
</feature>
<evidence type="ECO:0000256" key="5">
    <source>
        <dbReference type="ARBA" id="ARBA00022692"/>
    </source>
</evidence>
<keyword evidence="7 10" id="KW-1278">Translocase</keyword>
<keyword evidence="10" id="KW-1003">Cell membrane</keyword>
<dbReference type="GO" id="GO:0005886">
    <property type="term" value="C:plasma membrane"/>
    <property type="evidence" value="ECO:0007669"/>
    <property type="project" value="UniProtKB-SubCell"/>
</dbReference>
<organism evidence="11 12">
    <name type="scientific">Runella slithyformis (strain ATCC 29530 / DSM 19594 / LMG 11500 / NCIMB 11436 / LSU 4)</name>
    <dbReference type="NCBI Taxonomy" id="761193"/>
    <lineage>
        <taxon>Bacteria</taxon>
        <taxon>Pseudomonadati</taxon>
        <taxon>Bacteroidota</taxon>
        <taxon>Cytophagia</taxon>
        <taxon>Cytophagales</taxon>
        <taxon>Spirosomataceae</taxon>
        <taxon>Runella</taxon>
    </lineage>
</organism>
<evidence type="ECO:0000256" key="7">
    <source>
        <dbReference type="ARBA" id="ARBA00022967"/>
    </source>
</evidence>
<dbReference type="EMBL" id="CP002859">
    <property type="protein sequence ID" value="AEI50495.1"/>
    <property type="molecule type" value="Genomic_DNA"/>
</dbReference>
<comment type="catalytic activity">
    <reaction evidence="10">
        <text>a quinone + NADH + 5 H(+)(in) = a quinol + NAD(+) + 4 H(+)(out)</text>
        <dbReference type="Rhea" id="RHEA:57888"/>
        <dbReference type="ChEBI" id="CHEBI:15378"/>
        <dbReference type="ChEBI" id="CHEBI:24646"/>
        <dbReference type="ChEBI" id="CHEBI:57540"/>
        <dbReference type="ChEBI" id="CHEBI:57945"/>
        <dbReference type="ChEBI" id="CHEBI:132124"/>
    </reaction>
</comment>
<sequence length="104" mass="11497">MQPIVPIHYFLLVAATLFSIGLAVMITKRNAIAVLIGVELILNAVNLNLVAFSQYDPLRHEGQLFALFVMVVAAAESAVALAIILKVYRHYQTTDLDKINSMKK</sequence>
<dbReference type="GO" id="GO:0050136">
    <property type="term" value="F:NADH dehydrogenase (quinone) (non-electrogenic) activity"/>
    <property type="evidence" value="ECO:0007669"/>
    <property type="project" value="UniProtKB-UniRule"/>
</dbReference>
<dbReference type="GO" id="GO:0042773">
    <property type="term" value="P:ATP synthesis coupled electron transport"/>
    <property type="evidence" value="ECO:0007669"/>
    <property type="project" value="InterPro"/>
</dbReference>
<dbReference type="GO" id="GO:0030964">
    <property type="term" value="C:NADH dehydrogenase complex"/>
    <property type="evidence" value="ECO:0007669"/>
    <property type="project" value="TreeGrafter"/>
</dbReference>
<accession>A0A7U3ZNJ3</accession>
<evidence type="ECO:0000256" key="3">
    <source>
        <dbReference type="ARBA" id="ARBA00010519"/>
    </source>
</evidence>
<evidence type="ECO:0000256" key="2">
    <source>
        <dbReference type="ARBA" id="ARBA00004141"/>
    </source>
</evidence>
<feature type="transmembrane region" description="Helical" evidence="10">
    <location>
        <begin position="64"/>
        <end position="88"/>
    </location>
</feature>
<proteinExistence type="inferred from homology"/>
<reference evidence="12" key="1">
    <citation type="submission" date="2011-06" db="EMBL/GenBank/DDBJ databases">
        <title>The complete genome of chromosome of Runella slithyformis DSM 19594.</title>
        <authorList>
            <consortium name="US DOE Joint Genome Institute (JGI-PGF)"/>
            <person name="Lucas S."/>
            <person name="Han J."/>
            <person name="Lapidus A."/>
            <person name="Bruce D."/>
            <person name="Goodwin L."/>
            <person name="Pitluck S."/>
            <person name="Peters L."/>
            <person name="Kyrpides N."/>
            <person name="Mavromatis K."/>
            <person name="Ivanova N."/>
            <person name="Ovchinnikova G."/>
            <person name="Zhang X."/>
            <person name="Misra M."/>
            <person name="Detter J.C."/>
            <person name="Tapia R."/>
            <person name="Han C."/>
            <person name="Land M."/>
            <person name="Hauser L."/>
            <person name="Markowitz V."/>
            <person name="Cheng J.-F."/>
            <person name="Hugenholtz P."/>
            <person name="Woyke T."/>
            <person name="Wu D."/>
            <person name="Tindall B."/>
            <person name="Faehrich R."/>
            <person name="Brambilla E."/>
            <person name="Klenk H.-P."/>
            <person name="Eisen J.A."/>
        </authorList>
    </citation>
    <scope>NUCLEOTIDE SEQUENCE [LARGE SCALE GENOMIC DNA]</scope>
    <source>
        <strain evidence="12">ATCC 29530 / DSM 19594 / LMG 11500 / NCIMB 11436 / LSU 4</strain>
    </source>
</reference>
<dbReference type="EC" id="7.1.1.-" evidence="10"/>
<keyword evidence="5 10" id="KW-0812">Transmembrane</keyword>
<dbReference type="PANTHER" id="PTHR11434">
    <property type="entry name" value="NADH-UBIQUINONE OXIDOREDUCTASE SUBUNIT ND4L"/>
    <property type="match status" value="1"/>
</dbReference>
<dbReference type="NCBIfam" id="NF004320">
    <property type="entry name" value="PRK05715.1-2"/>
    <property type="match status" value="1"/>
</dbReference>
<keyword evidence="10" id="KW-0520">NAD</keyword>
<dbReference type="RefSeq" id="WP_013929793.1">
    <property type="nucleotide sequence ID" value="NC_015703.1"/>
</dbReference>
<evidence type="ECO:0000313" key="12">
    <source>
        <dbReference type="Proteomes" id="UP000000493"/>
    </source>
</evidence>
<dbReference type="InterPro" id="IPR039428">
    <property type="entry name" value="NUOK/Mnh_C1-like"/>
</dbReference>
<gene>
    <name evidence="10" type="primary">nuoK</name>
    <name evidence="11" type="ordered locus">Runsl_4150</name>
</gene>
<dbReference type="KEGG" id="rsi:Runsl_4150"/>
<dbReference type="InterPro" id="IPR001133">
    <property type="entry name" value="NADH_UbQ_OxRdtase_chain4L/K"/>
</dbReference>
<comment type="function">
    <text evidence="1">NDH-1 shuttles electrons from NADH, via FMN and iron-sulfur (Fe-S) centers, to quinones in the respiratory chain. The immediate electron acceptor for the enzyme in this species is believed to be ubiquinone. Couples the redox reaction to proton translocation (for every two electrons transferred, four hydrogen ions are translocated across the cytoplasmic membrane), and thus conserves the redox energy in a proton gradient.</text>
</comment>
<keyword evidence="10" id="KW-0997">Cell inner membrane</keyword>
<keyword evidence="6 10" id="KW-0874">Quinone</keyword>
<reference evidence="11 12" key="2">
    <citation type="journal article" date="2012" name="Stand. Genomic Sci.">
        <title>Complete genome sequence of the aquatic bacterium Runella slithyformis type strain (LSU 4(T)).</title>
        <authorList>
            <person name="Copeland A."/>
            <person name="Zhang X."/>
            <person name="Misra M."/>
            <person name="Lapidus A."/>
            <person name="Nolan M."/>
            <person name="Lucas S."/>
            <person name="Deshpande S."/>
            <person name="Cheng J.F."/>
            <person name="Tapia R."/>
            <person name="Goodwin L.A."/>
            <person name="Pitluck S."/>
            <person name="Liolios K."/>
            <person name="Pagani I."/>
            <person name="Ivanova N."/>
            <person name="Mikhailova N."/>
            <person name="Pati A."/>
            <person name="Chen A."/>
            <person name="Palaniappan K."/>
            <person name="Land M."/>
            <person name="Hauser L."/>
            <person name="Pan C."/>
            <person name="Jeffries C.D."/>
            <person name="Detter J.C."/>
            <person name="Brambilla E.M."/>
            <person name="Rohde M."/>
            <person name="Djao O.D."/>
            <person name="Goker M."/>
            <person name="Sikorski J."/>
            <person name="Tindall B.J."/>
            <person name="Woyke T."/>
            <person name="Bristow J."/>
            <person name="Eisen J.A."/>
            <person name="Markowitz V."/>
            <person name="Hugenholtz P."/>
            <person name="Kyrpides N.C."/>
            <person name="Klenk H.P."/>
            <person name="Mavromatis K."/>
        </authorList>
    </citation>
    <scope>NUCLEOTIDE SEQUENCE [LARGE SCALE GENOMIC DNA]</scope>
    <source>
        <strain evidence="12">ATCC 29530 / DSM 19594 / LMG 11500 / NCIMB 11436 / LSU 4</strain>
    </source>
</reference>
<comment type="function">
    <text evidence="10">NDH-1 shuttles electrons from NADH, via FMN and iron-sulfur (Fe-S) centers, to quinones in the respiratory chain. The immediate electron acceptor for the enzyme in this species is believed to be a menaquinone. Couples the redox reaction to proton translocation (for every two electrons transferred, four hydrogen ions are translocated across the cytoplasmic membrane), and thus conserves the redox energy in a proton gradient.</text>
</comment>
<evidence type="ECO:0000256" key="4">
    <source>
        <dbReference type="ARBA" id="ARBA00022448"/>
    </source>
</evidence>
<comment type="subcellular location">
    <subcellularLocation>
        <location evidence="10">Cell inner membrane</location>
        <topology evidence="10">Multi-pass membrane protein</topology>
    </subcellularLocation>
    <subcellularLocation>
        <location evidence="2">Membrane</location>
        <topology evidence="2">Multi-pass membrane protein</topology>
    </subcellularLocation>
</comment>
<dbReference type="AlphaFoldDB" id="A0A7U3ZNJ3"/>
<dbReference type="PANTHER" id="PTHR11434:SF16">
    <property type="entry name" value="NADH-UBIQUINONE OXIDOREDUCTASE CHAIN 4L"/>
    <property type="match status" value="1"/>
</dbReference>
<name>A0A7U3ZNJ3_RUNSL</name>
<dbReference type="Proteomes" id="UP000000493">
    <property type="component" value="Chromosome"/>
</dbReference>
<evidence type="ECO:0000256" key="9">
    <source>
        <dbReference type="ARBA" id="ARBA00023136"/>
    </source>
</evidence>
<dbReference type="GO" id="GO:0048038">
    <property type="term" value="F:quinone binding"/>
    <property type="evidence" value="ECO:0007669"/>
    <property type="project" value="UniProtKB-KW"/>
</dbReference>
<keyword evidence="12" id="KW-1185">Reference proteome</keyword>
<evidence type="ECO:0000313" key="11">
    <source>
        <dbReference type="EMBL" id="AEI50495.1"/>
    </source>
</evidence>
<comment type="subunit">
    <text evidence="10">NDH-1 is composed of 14 different subunits. Subunits NuoA, H, J, K, L, M, N constitute the membrane sector of the complex.</text>
</comment>
<comment type="similarity">
    <text evidence="3 10">Belongs to the complex I subunit 4L family.</text>
</comment>
<keyword evidence="9 10" id="KW-0472">Membrane</keyword>
<protein>
    <recommendedName>
        <fullName evidence="10">NADH-quinone oxidoreductase subunit K</fullName>
        <ecNumber evidence="10">7.1.1.-</ecNumber>
    </recommendedName>
    <alternativeName>
        <fullName evidence="10">NADH dehydrogenase I subunit K</fullName>
    </alternativeName>
    <alternativeName>
        <fullName evidence="10">NDH-1 subunit K</fullName>
    </alternativeName>
</protein>
<evidence type="ECO:0000256" key="8">
    <source>
        <dbReference type="ARBA" id="ARBA00022989"/>
    </source>
</evidence>
<evidence type="ECO:0000256" key="1">
    <source>
        <dbReference type="ARBA" id="ARBA00002378"/>
    </source>
</evidence>
<feature type="transmembrane region" description="Helical" evidence="10">
    <location>
        <begin position="32"/>
        <end position="52"/>
    </location>
</feature>
<dbReference type="FunFam" id="1.10.287.3510:FF:000001">
    <property type="entry name" value="NADH-quinone oxidoreductase subunit K"/>
    <property type="match status" value="1"/>
</dbReference>
<dbReference type="HAMAP" id="MF_01456">
    <property type="entry name" value="NDH1_NuoK"/>
    <property type="match status" value="1"/>
</dbReference>